<evidence type="ECO:0000313" key="2">
    <source>
        <dbReference type="EMBL" id="PFG16847.1"/>
    </source>
</evidence>
<organism evidence="2 3">
    <name type="scientific">Propionicimonas paludicola</name>
    <dbReference type="NCBI Taxonomy" id="185243"/>
    <lineage>
        <taxon>Bacteria</taxon>
        <taxon>Bacillati</taxon>
        <taxon>Actinomycetota</taxon>
        <taxon>Actinomycetes</taxon>
        <taxon>Propionibacteriales</taxon>
        <taxon>Nocardioidaceae</taxon>
        <taxon>Propionicimonas</taxon>
    </lineage>
</organism>
<feature type="region of interest" description="Disordered" evidence="1">
    <location>
        <begin position="69"/>
        <end position="100"/>
    </location>
</feature>
<dbReference type="AlphaFoldDB" id="A0A2A9CQV4"/>
<evidence type="ECO:0000256" key="1">
    <source>
        <dbReference type="SAM" id="MobiDB-lite"/>
    </source>
</evidence>
<comment type="caution">
    <text evidence="2">The sequence shown here is derived from an EMBL/GenBank/DDBJ whole genome shotgun (WGS) entry which is preliminary data.</text>
</comment>
<keyword evidence="3" id="KW-1185">Reference proteome</keyword>
<feature type="compositionally biased region" description="Basic and acidic residues" evidence="1">
    <location>
        <begin position="69"/>
        <end position="81"/>
    </location>
</feature>
<sequence length="100" mass="10918">MALVKSGDGPESRTLSAPVRLLNEESATEVADLRDVSRGALTTAAEACGLQFETSARFETKWPVRRSEVPAEHADPFRGEIRPMSWNGFGPQPLLHADAR</sequence>
<protein>
    <submittedName>
        <fullName evidence="2">Uncharacterized protein</fullName>
    </submittedName>
</protein>
<proteinExistence type="predicted"/>
<gene>
    <name evidence="2" type="ORF">ATK74_1402</name>
</gene>
<name>A0A2A9CQV4_9ACTN</name>
<accession>A0A2A9CQV4</accession>
<dbReference type="EMBL" id="PDJC01000001">
    <property type="protein sequence ID" value="PFG16847.1"/>
    <property type="molecule type" value="Genomic_DNA"/>
</dbReference>
<reference evidence="2 3" key="1">
    <citation type="submission" date="2017-10" db="EMBL/GenBank/DDBJ databases">
        <title>Sequencing the genomes of 1000 actinobacteria strains.</title>
        <authorList>
            <person name="Klenk H.-P."/>
        </authorList>
    </citation>
    <scope>NUCLEOTIDE SEQUENCE [LARGE SCALE GENOMIC DNA]</scope>
    <source>
        <strain evidence="2 3">DSM 15597</strain>
    </source>
</reference>
<dbReference type="Proteomes" id="UP000226079">
    <property type="component" value="Unassembled WGS sequence"/>
</dbReference>
<evidence type="ECO:0000313" key="3">
    <source>
        <dbReference type="Proteomes" id="UP000226079"/>
    </source>
</evidence>